<comment type="caution">
    <text evidence="2">The sequence shown here is derived from an EMBL/GenBank/DDBJ whole genome shotgun (WGS) entry which is preliminary data.</text>
</comment>
<feature type="region of interest" description="Disordered" evidence="1">
    <location>
        <begin position="1"/>
        <end position="27"/>
    </location>
</feature>
<dbReference type="EMBL" id="JAAIUW010000005">
    <property type="protein sequence ID" value="KAF7832202.1"/>
    <property type="molecule type" value="Genomic_DNA"/>
</dbReference>
<protein>
    <submittedName>
        <fullName evidence="2">Uncharacterized protein</fullName>
    </submittedName>
</protein>
<dbReference type="AlphaFoldDB" id="A0A835C887"/>
<accession>A0A835C887</accession>
<evidence type="ECO:0000313" key="2">
    <source>
        <dbReference type="EMBL" id="KAF7832202.1"/>
    </source>
</evidence>
<dbReference type="Proteomes" id="UP000634136">
    <property type="component" value="Unassembled WGS sequence"/>
</dbReference>
<organism evidence="2 3">
    <name type="scientific">Senna tora</name>
    <dbReference type="NCBI Taxonomy" id="362788"/>
    <lineage>
        <taxon>Eukaryota</taxon>
        <taxon>Viridiplantae</taxon>
        <taxon>Streptophyta</taxon>
        <taxon>Embryophyta</taxon>
        <taxon>Tracheophyta</taxon>
        <taxon>Spermatophyta</taxon>
        <taxon>Magnoliopsida</taxon>
        <taxon>eudicotyledons</taxon>
        <taxon>Gunneridae</taxon>
        <taxon>Pentapetalae</taxon>
        <taxon>rosids</taxon>
        <taxon>fabids</taxon>
        <taxon>Fabales</taxon>
        <taxon>Fabaceae</taxon>
        <taxon>Caesalpinioideae</taxon>
        <taxon>Cassia clade</taxon>
        <taxon>Senna</taxon>
    </lineage>
</organism>
<reference evidence="2" key="1">
    <citation type="submission" date="2020-09" db="EMBL/GenBank/DDBJ databases">
        <title>Genome-Enabled Discovery of Anthraquinone Biosynthesis in Senna tora.</title>
        <authorList>
            <person name="Kang S.-H."/>
            <person name="Pandey R.P."/>
            <person name="Lee C.-M."/>
            <person name="Sim J.-S."/>
            <person name="Jeong J.-T."/>
            <person name="Choi B.-S."/>
            <person name="Jung M."/>
            <person name="Ginzburg D."/>
            <person name="Zhao K."/>
            <person name="Won S.Y."/>
            <person name="Oh T.-J."/>
            <person name="Yu Y."/>
            <person name="Kim N.-H."/>
            <person name="Lee O.R."/>
            <person name="Lee T.-H."/>
            <person name="Bashyal P."/>
            <person name="Kim T.-S."/>
            <person name="Lee W.-H."/>
            <person name="Kawkins C."/>
            <person name="Kim C.-K."/>
            <person name="Kim J.S."/>
            <person name="Ahn B.O."/>
            <person name="Rhee S.Y."/>
            <person name="Sohng J.K."/>
        </authorList>
    </citation>
    <scope>NUCLEOTIDE SEQUENCE</scope>
    <source>
        <tissue evidence="2">Leaf</tissue>
    </source>
</reference>
<proteinExistence type="predicted"/>
<name>A0A835C887_9FABA</name>
<sequence>MVGVTETTSSVAMTNDATTRVNVVQHP</sequence>
<evidence type="ECO:0000313" key="3">
    <source>
        <dbReference type="Proteomes" id="UP000634136"/>
    </source>
</evidence>
<gene>
    <name evidence="2" type="ORF">G2W53_014535</name>
</gene>
<evidence type="ECO:0000256" key="1">
    <source>
        <dbReference type="SAM" id="MobiDB-lite"/>
    </source>
</evidence>
<keyword evidence="3" id="KW-1185">Reference proteome</keyword>